<keyword evidence="3" id="KW-0808">Transferase</keyword>
<dbReference type="Gene3D" id="3.40.50.150">
    <property type="entry name" value="Vaccinia Virus protein VP39"/>
    <property type="match status" value="1"/>
</dbReference>
<comment type="caution">
    <text evidence="7">The sequence shown here is derived from an EMBL/GenBank/DDBJ whole genome shotgun (WGS) entry which is preliminary data.</text>
</comment>
<evidence type="ECO:0000256" key="5">
    <source>
        <dbReference type="SAM" id="MobiDB-lite"/>
    </source>
</evidence>
<dbReference type="PRINTS" id="PR00507">
    <property type="entry name" value="N12N6MTFRASE"/>
</dbReference>
<dbReference type="SUPFAM" id="SSF53335">
    <property type="entry name" value="S-adenosyl-L-methionine-dependent methyltransferases"/>
    <property type="match status" value="1"/>
</dbReference>
<dbReference type="PANTHER" id="PTHR33841">
    <property type="entry name" value="DNA METHYLTRANSFERASE YEEA-RELATED"/>
    <property type="match status" value="1"/>
</dbReference>
<protein>
    <recommendedName>
        <fullName evidence="1">site-specific DNA-methyltransferase (adenine-specific)</fullName>
        <ecNumber evidence="1">2.1.1.72</ecNumber>
    </recommendedName>
</protein>
<dbReference type="Pfam" id="PF18135">
    <property type="entry name" value="Type_ISP_C"/>
    <property type="match status" value="1"/>
</dbReference>
<dbReference type="GO" id="GO:0009007">
    <property type="term" value="F:site-specific DNA-methyltransferase (adenine-specific) activity"/>
    <property type="evidence" value="ECO:0007669"/>
    <property type="project" value="UniProtKB-EC"/>
</dbReference>
<feature type="domain" description="Type ISP restriction-modification enzyme LLaBIII C-terminal specificity" evidence="6">
    <location>
        <begin position="731"/>
        <end position="1072"/>
    </location>
</feature>
<dbReference type="Proteomes" id="UP000198506">
    <property type="component" value="Unassembled WGS sequence"/>
</dbReference>
<dbReference type="InterPro" id="IPR029063">
    <property type="entry name" value="SAM-dependent_MTases_sf"/>
</dbReference>
<proteinExistence type="predicted"/>
<comment type="catalytic activity">
    <reaction evidence="4">
        <text>a 2'-deoxyadenosine in DNA + S-adenosyl-L-methionine = an N(6)-methyl-2'-deoxyadenosine in DNA + S-adenosyl-L-homocysteine + H(+)</text>
        <dbReference type="Rhea" id="RHEA:15197"/>
        <dbReference type="Rhea" id="RHEA-COMP:12418"/>
        <dbReference type="Rhea" id="RHEA-COMP:12419"/>
        <dbReference type="ChEBI" id="CHEBI:15378"/>
        <dbReference type="ChEBI" id="CHEBI:57856"/>
        <dbReference type="ChEBI" id="CHEBI:59789"/>
        <dbReference type="ChEBI" id="CHEBI:90615"/>
        <dbReference type="ChEBI" id="CHEBI:90616"/>
        <dbReference type="EC" id="2.1.1.72"/>
    </reaction>
</comment>
<evidence type="ECO:0000256" key="4">
    <source>
        <dbReference type="ARBA" id="ARBA00047942"/>
    </source>
</evidence>
<evidence type="ECO:0000259" key="6">
    <source>
        <dbReference type="Pfam" id="PF18135"/>
    </source>
</evidence>
<dbReference type="EMBL" id="FOZN01000002">
    <property type="protein sequence ID" value="SFS11380.1"/>
    <property type="molecule type" value="Genomic_DNA"/>
</dbReference>
<accession>A0AA94HMP6</accession>
<reference evidence="7 8" key="1">
    <citation type="submission" date="2016-10" db="EMBL/GenBank/DDBJ databases">
        <authorList>
            <person name="Varghese N."/>
            <person name="Submissions S."/>
        </authorList>
    </citation>
    <scope>NUCLEOTIDE SEQUENCE [LARGE SCALE GENOMIC DNA]</scope>
    <source>
        <strain evidence="7 8">IAM 15147</strain>
    </source>
</reference>
<evidence type="ECO:0000313" key="7">
    <source>
        <dbReference type="EMBL" id="SFS11380.1"/>
    </source>
</evidence>
<feature type="region of interest" description="Disordered" evidence="5">
    <location>
        <begin position="1110"/>
        <end position="1129"/>
    </location>
</feature>
<dbReference type="RefSeq" id="WP_092917470.1">
    <property type="nucleotide sequence ID" value="NZ_FOZN01000002.1"/>
</dbReference>
<dbReference type="InterPro" id="IPR041635">
    <property type="entry name" value="Type_ISP_LLaBIII_C"/>
</dbReference>
<gene>
    <name evidence="7" type="ORF">SAMN04487783_1563</name>
</gene>
<evidence type="ECO:0000256" key="3">
    <source>
        <dbReference type="ARBA" id="ARBA00022679"/>
    </source>
</evidence>
<keyword evidence="2" id="KW-0489">Methyltransferase</keyword>
<evidence type="ECO:0000313" key="8">
    <source>
        <dbReference type="Proteomes" id="UP000198506"/>
    </source>
</evidence>
<dbReference type="PANTHER" id="PTHR33841:SF1">
    <property type="entry name" value="DNA METHYLTRANSFERASE A"/>
    <property type="match status" value="1"/>
</dbReference>
<organism evidence="7 8">
    <name type="scientific">Agrococcus baldri</name>
    <dbReference type="NCBI Taxonomy" id="153730"/>
    <lineage>
        <taxon>Bacteria</taxon>
        <taxon>Bacillati</taxon>
        <taxon>Actinomycetota</taxon>
        <taxon>Actinomycetes</taxon>
        <taxon>Micrococcales</taxon>
        <taxon>Microbacteriaceae</taxon>
        <taxon>Agrococcus</taxon>
    </lineage>
</organism>
<evidence type="ECO:0000256" key="1">
    <source>
        <dbReference type="ARBA" id="ARBA00011900"/>
    </source>
</evidence>
<dbReference type="EC" id="2.1.1.72" evidence="1"/>
<name>A0AA94HMP6_9MICO</name>
<dbReference type="AlphaFoldDB" id="A0AA94HMP6"/>
<keyword evidence="8" id="KW-1185">Reference proteome</keyword>
<dbReference type="InterPro" id="IPR050953">
    <property type="entry name" value="N4_N6_ade-DNA_methylase"/>
</dbReference>
<evidence type="ECO:0000256" key="2">
    <source>
        <dbReference type="ARBA" id="ARBA00022603"/>
    </source>
</evidence>
<sequence>MASAEQLRELIKAAPESLDSLLSLLHEGLGWPLYGTPLEPEDVLIDWSPEELHLDPDHVARLSRISQIPPLTAKQNFGAFYLRFEGGQLPIGAVRRLVQRLVTSKRGRTGGKTPTWKLDDILFFCLAAGDEAVIHVVNFRERNGKRLLRVLTWNGNPTEARLRLLAQRTLSELAWVDDQGPRLIVEPDQATGFAAYREGIRSAKTLSKRMAEVAQDVRDEVKSLLAVETEAGPMKSLFRDVKERLIGDITEPRFADVYAQTMVYGLLTARIAHPDDFKAERSLAAMKFDNQFLDAIHSRFRDEADGVLDIDELGLADLAEELATTNVDELLADFGADNQRDDPVVYFYEEFLAQYDPDQRRDLGAFYTPKPVVRYIVKTVDDALKSFGLPLGVADPTTWADYVKTHPGIEIPANVSPSDAVVSMFDPANGTGTFLVEWIEQAKKNAGAAAVETALRHASAVEISLASYAVSHLKVSLELPTDLREEFRLPIFLGDTLGARRATGLEGLDDPIGHEGLLANQVKYDRHHTVLIGNPPYDRDASSKAGYITAPVQTGKRSLFDDILDDAKAHVIFSHTKSLNDLYVYFWRWAIWKVMEQNDGPAVVAMITSSSWLTGPGFLGLRRLVREVADDITVLDLGGAGRGARKEENIFDIQTPVAIVTLTRKGKAVRSEPATARYHRIHGTRHEKLVALAALTSGKTVEWTALDPEWFAALAPPTGDASWLDFTAVADLFPWQQPGCQFGRTSPVGPSREVLERRWERFVSTKDAADRAKCFNASSTGRNINTKVSGLPKLVDEPVGAAHQPVVRYGYRSFDRQWAFDDARWAKTESPSLWWSVAPKQIFMTAMMTNKLGPGPAATLSTGVPDFHYFAGRGGKDVIPLYRDGKGTPNVDAALLESITRAHRKADRSAAAVTPERLFAYTFAMLAGTDYTARWHDELETPGPRIPATADPTLFAEFADLGEKLIALQTFGERFATEPLDLGGVAWDGEPSRLPEAKSDLLYDPKGGALRVADGRLIGVPPEVYYFAVSGMVVIPKWLGYRMAKASGRAASSESPLDKIRPTTWLPEWSQELREIVAAIRDTLALQLDGIALLDRVMAGPLIAASELPQPPAWMRQPPKNKNDDGALF</sequence>
<dbReference type="GO" id="GO:0032259">
    <property type="term" value="P:methylation"/>
    <property type="evidence" value="ECO:0007669"/>
    <property type="project" value="UniProtKB-KW"/>
</dbReference>